<keyword evidence="3" id="KW-1185">Reference proteome</keyword>
<evidence type="ECO:0000313" key="3">
    <source>
        <dbReference type="Proteomes" id="UP001153365"/>
    </source>
</evidence>
<comment type="caution">
    <text evidence="2">The sequence shown here is derived from an EMBL/GenBank/DDBJ whole genome shotgun (WGS) entry which is preliminary data.</text>
</comment>
<dbReference type="InterPro" id="IPR050704">
    <property type="entry name" value="Peptidase_C85-like"/>
</dbReference>
<dbReference type="PANTHER" id="PTHR12419">
    <property type="entry name" value="OTU DOMAIN CONTAINING PROTEIN"/>
    <property type="match status" value="1"/>
</dbReference>
<protein>
    <submittedName>
        <fullName evidence="2">Expressed protein</fullName>
    </submittedName>
</protein>
<accession>A0AAV0AHX7</accession>
<dbReference type="EMBL" id="CALTRL010000205">
    <property type="protein sequence ID" value="CAH7667150.1"/>
    <property type="molecule type" value="Genomic_DNA"/>
</dbReference>
<dbReference type="InterPro" id="IPR038765">
    <property type="entry name" value="Papain-like_cys_pep_sf"/>
</dbReference>
<name>A0AAV0AHX7_PHAPC</name>
<dbReference type="GO" id="GO:0016579">
    <property type="term" value="P:protein deubiquitination"/>
    <property type="evidence" value="ECO:0007669"/>
    <property type="project" value="TreeGrafter"/>
</dbReference>
<evidence type="ECO:0000313" key="2">
    <source>
        <dbReference type="EMBL" id="CAH7667150.1"/>
    </source>
</evidence>
<proteinExistence type="predicted"/>
<dbReference type="PROSITE" id="PS50802">
    <property type="entry name" value="OTU"/>
    <property type="match status" value="1"/>
</dbReference>
<organism evidence="2 3">
    <name type="scientific">Phakopsora pachyrhizi</name>
    <name type="common">Asian soybean rust disease fungus</name>
    <dbReference type="NCBI Taxonomy" id="170000"/>
    <lineage>
        <taxon>Eukaryota</taxon>
        <taxon>Fungi</taxon>
        <taxon>Dikarya</taxon>
        <taxon>Basidiomycota</taxon>
        <taxon>Pucciniomycotina</taxon>
        <taxon>Pucciniomycetes</taxon>
        <taxon>Pucciniales</taxon>
        <taxon>Phakopsoraceae</taxon>
        <taxon>Phakopsora</taxon>
    </lineage>
</organism>
<dbReference type="CDD" id="cd22744">
    <property type="entry name" value="OTU"/>
    <property type="match status" value="1"/>
</dbReference>
<dbReference type="Proteomes" id="UP001153365">
    <property type="component" value="Unassembled WGS sequence"/>
</dbReference>
<dbReference type="Pfam" id="PF02338">
    <property type="entry name" value="OTU"/>
    <property type="match status" value="1"/>
</dbReference>
<dbReference type="Gene3D" id="3.90.70.80">
    <property type="match status" value="1"/>
</dbReference>
<evidence type="ECO:0000259" key="1">
    <source>
        <dbReference type="PROSITE" id="PS50802"/>
    </source>
</evidence>
<gene>
    <name evidence="2" type="ORF">PPACK8108_LOCUS1535</name>
</gene>
<dbReference type="GO" id="GO:0004843">
    <property type="term" value="F:cysteine-type deubiquitinase activity"/>
    <property type="evidence" value="ECO:0007669"/>
    <property type="project" value="TreeGrafter"/>
</dbReference>
<sequence length="394" mass="46442">MNQLKSNDINKIYHPNLSEQLQYLLQKFSTLDPTTNKVKNKEITDYKHRNNSEKKLYEGYVQNSPEAKDDESWYSWMMASFVGKRQKNDLENTEHAKKDSKIKLRATRFLDNKSNFYNLSKKIFYYRNKFPIRLKFLSKPQVYSLAKIRFERFNSYFSYCEKIFKQKFLGYERSVEQELGQSPIESGIKTISNYLFYTKRSLEESSIDSLAKFDQARKSSQSNIEITQNQLSRYKLISIRNYDLKTKKVPFISGYEHSTVVRGDGNCQFRAISLLIYGTQDYHEDVRRNVIKILRAEKDFYKEFVQERTGNEIGQAGDPFEAYVTLMSRVGEWGDQLTLKASSKAFNLEIVVLELSEGRLFLTEYLNENKNSRMPLPFGGIFFSRDHYEVLIKT</sequence>
<feature type="domain" description="OTU" evidence="1">
    <location>
        <begin position="256"/>
        <end position="394"/>
    </location>
</feature>
<dbReference type="SUPFAM" id="SSF54001">
    <property type="entry name" value="Cysteine proteinases"/>
    <property type="match status" value="1"/>
</dbReference>
<dbReference type="InterPro" id="IPR003323">
    <property type="entry name" value="OTU_dom"/>
</dbReference>
<reference evidence="2" key="1">
    <citation type="submission" date="2022-06" db="EMBL/GenBank/DDBJ databases">
        <authorList>
            <consortium name="SYNGENTA / RWTH Aachen University"/>
        </authorList>
    </citation>
    <scope>NUCLEOTIDE SEQUENCE</scope>
</reference>
<dbReference type="AlphaFoldDB" id="A0AAV0AHX7"/>